<evidence type="ECO:0000256" key="1">
    <source>
        <dbReference type="ARBA" id="ARBA00000707"/>
    </source>
</evidence>
<dbReference type="Pfam" id="PF00443">
    <property type="entry name" value="UCH"/>
    <property type="match status" value="1"/>
</dbReference>
<dbReference type="SUPFAM" id="SSF54001">
    <property type="entry name" value="Cysteine proteinases"/>
    <property type="match status" value="1"/>
</dbReference>
<protein>
    <recommendedName>
        <fullName evidence="2">ubiquitinyl hydrolase 1</fullName>
        <ecNumber evidence="2">3.4.19.12</ecNumber>
    </recommendedName>
</protein>
<dbReference type="InterPro" id="IPR028889">
    <property type="entry name" value="USP"/>
</dbReference>
<dbReference type="Gene3D" id="3.90.70.10">
    <property type="entry name" value="Cysteine proteinases"/>
    <property type="match status" value="1"/>
</dbReference>
<dbReference type="GO" id="GO:0043161">
    <property type="term" value="P:proteasome-mediated ubiquitin-dependent protein catabolic process"/>
    <property type="evidence" value="ECO:0007669"/>
    <property type="project" value="InterPro"/>
</dbReference>
<evidence type="ECO:0000313" key="8">
    <source>
        <dbReference type="EnsemblMetazoa" id="CLYHEMP024972.1"/>
    </source>
</evidence>
<dbReference type="InterPro" id="IPR038765">
    <property type="entry name" value="Papain-like_cys_pep_sf"/>
</dbReference>
<keyword evidence="6" id="KW-0788">Thiol protease</keyword>
<evidence type="ECO:0000313" key="9">
    <source>
        <dbReference type="Proteomes" id="UP000594262"/>
    </source>
</evidence>
<dbReference type="EC" id="3.4.19.12" evidence="2"/>
<sequence>MNILQSRTAPLGLKNLGQNVCFFNSLVQALYSIKRLRERVRHFEINVSTPVRTMAINELFTSMTSSAVPIETYQLLPFFRIGGYDHSRFEQFDAQECLLHILKIIYPSN</sequence>
<dbReference type="PANTHER" id="PTHR43982:SF1">
    <property type="entry name" value="UBIQUITIN CARBOXYL-TERMINAL HYDROLASE 14"/>
    <property type="match status" value="1"/>
</dbReference>
<evidence type="ECO:0000256" key="4">
    <source>
        <dbReference type="ARBA" id="ARBA00022786"/>
    </source>
</evidence>
<keyword evidence="5" id="KW-0378">Hydrolase</keyword>
<dbReference type="Proteomes" id="UP000594262">
    <property type="component" value="Unplaced"/>
</dbReference>
<dbReference type="OrthoDB" id="292964at2759"/>
<dbReference type="GO" id="GO:0061136">
    <property type="term" value="P:regulation of proteasomal protein catabolic process"/>
    <property type="evidence" value="ECO:0007669"/>
    <property type="project" value="TreeGrafter"/>
</dbReference>
<evidence type="ECO:0000256" key="2">
    <source>
        <dbReference type="ARBA" id="ARBA00012759"/>
    </source>
</evidence>
<name>A0A7M5XKR3_9CNID</name>
<comment type="catalytic activity">
    <reaction evidence="1">
        <text>Thiol-dependent hydrolysis of ester, thioester, amide, peptide and isopeptide bonds formed by the C-terminal Gly of ubiquitin (a 76-residue protein attached to proteins as an intracellular targeting signal).</text>
        <dbReference type="EC" id="3.4.19.12"/>
    </reaction>
</comment>
<keyword evidence="4" id="KW-0833">Ubl conjugation pathway</keyword>
<dbReference type="PANTHER" id="PTHR43982">
    <property type="entry name" value="UBIQUITIN CARBOXYL-TERMINAL HYDROLASE"/>
    <property type="match status" value="1"/>
</dbReference>
<evidence type="ECO:0000256" key="6">
    <source>
        <dbReference type="ARBA" id="ARBA00022807"/>
    </source>
</evidence>
<keyword evidence="9" id="KW-1185">Reference proteome</keyword>
<dbReference type="AlphaFoldDB" id="A0A7M5XKR3"/>
<organism evidence="8 9">
    <name type="scientific">Clytia hemisphaerica</name>
    <dbReference type="NCBI Taxonomy" id="252671"/>
    <lineage>
        <taxon>Eukaryota</taxon>
        <taxon>Metazoa</taxon>
        <taxon>Cnidaria</taxon>
        <taxon>Hydrozoa</taxon>
        <taxon>Hydroidolina</taxon>
        <taxon>Leptothecata</taxon>
        <taxon>Obeliida</taxon>
        <taxon>Clytiidae</taxon>
        <taxon>Clytia</taxon>
    </lineage>
</organism>
<dbReference type="GO" id="GO:0004843">
    <property type="term" value="F:cysteine-type deubiquitinase activity"/>
    <property type="evidence" value="ECO:0007669"/>
    <property type="project" value="UniProtKB-EC"/>
</dbReference>
<keyword evidence="3" id="KW-0645">Protease</keyword>
<dbReference type="GO" id="GO:0016579">
    <property type="term" value="P:protein deubiquitination"/>
    <property type="evidence" value="ECO:0007669"/>
    <property type="project" value="InterPro"/>
</dbReference>
<feature type="domain" description="USP" evidence="7">
    <location>
        <begin position="11"/>
        <end position="109"/>
    </location>
</feature>
<dbReference type="GO" id="GO:0070628">
    <property type="term" value="F:proteasome binding"/>
    <property type="evidence" value="ECO:0007669"/>
    <property type="project" value="TreeGrafter"/>
</dbReference>
<evidence type="ECO:0000256" key="5">
    <source>
        <dbReference type="ARBA" id="ARBA00022801"/>
    </source>
</evidence>
<evidence type="ECO:0000256" key="3">
    <source>
        <dbReference type="ARBA" id="ARBA00022670"/>
    </source>
</evidence>
<dbReference type="InterPro" id="IPR044635">
    <property type="entry name" value="UBP14-like"/>
</dbReference>
<dbReference type="InterPro" id="IPR001394">
    <property type="entry name" value="Peptidase_C19_UCH"/>
</dbReference>
<reference evidence="8" key="1">
    <citation type="submission" date="2021-01" db="UniProtKB">
        <authorList>
            <consortium name="EnsemblMetazoa"/>
        </authorList>
    </citation>
    <scope>IDENTIFICATION</scope>
</reference>
<dbReference type="EnsemblMetazoa" id="CLYHEMT024972.1">
    <property type="protein sequence ID" value="CLYHEMP024972.1"/>
    <property type="gene ID" value="CLYHEMG024972"/>
</dbReference>
<dbReference type="PROSITE" id="PS50235">
    <property type="entry name" value="USP_3"/>
    <property type="match status" value="1"/>
</dbReference>
<accession>A0A7M5XKR3</accession>
<proteinExistence type="predicted"/>
<evidence type="ECO:0000259" key="7">
    <source>
        <dbReference type="PROSITE" id="PS50235"/>
    </source>
</evidence>